<keyword evidence="1" id="KW-0378">Hydrolase</keyword>
<dbReference type="PANTHER" id="PTHR10000:SF8">
    <property type="entry name" value="HAD SUPERFAMILY HYDROLASE-LIKE, TYPE 3"/>
    <property type="match status" value="1"/>
</dbReference>
<dbReference type="NCBIfam" id="TIGR01484">
    <property type="entry name" value="HAD-SF-IIB"/>
    <property type="match status" value="1"/>
</dbReference>
<dbReference type="GO" id="GO:0016791">
    <property type="term" value="F:phosphatase activity"/>
    <property type="evidence" value="ECO:0007669"/>
    <property type="project" value="UniProtKB-ARBA"/>
</dbReference>
<sequence length="292" mass="30362">MTPVRLVATDLDHTLLRGDRTVSRRTVAALTAVRSTGVRVVPVTARNVRGVRAVNGQAAFSDWAVCGNGACAVHLDTSETLFSAEIGTAALTRVMATVRDRVPDVRFAVVRDLGARFLAEDGYARLAVTADHSRDPATMERADVTALAAAPAGKLVFRHPTLPASELFARVARQPGVTRGLGEVEVTLSGAPFVEVMAAGVDKATGLSRLCSHLGIDRSEVLAFGDGLNDVGMLAWAGRGVAVANADPAVLAVADDVTAAADDDGVASVLERLSDGVRDNVSDTATGPRRSS</sequence>
<evidence type="ECO:0000313" key="2">
    <source>
        <dbReference type="Proteomes" id="UP001139207"/>
    </source>
</evidence>
<dbReference type="AlphaFoldDB" id="A0A9X2B0N6"/>
<comment type="caution">
    <text evidence="1">The sequence shown here is derived from an EMBL/GenBank/DDBJ whole genome shotgun (WGS) entry which is preliminary data.</text>
</comment>
<dbReference type="GO" id="GO:0000287">
    <property type="term" value="F:magnesium ion binding"/>
    <property type="evidence" value="ECO:0007669"/>
    <property type="project" value="TreeGrafter"/>
</dbReference>
<accession>A0A9X2B0N6</accession>
<protein>
    <submittedName>
        <fullName evidence="1">HAD-IIB family hydrolase</fullName>
    </submittedName>
</protein>
<dbReference type="Gene3D" id="3.40.50.1000">
    <property type="entry name" value="HAD superfamily/HAD-like"/>
    <property type="match status" value="1"/>
</dbReference>
<dbReference type="SUPFAM" id="SSF56784">
    <property type="entry name" value="HAD-like"/>
    <property type="match status" value="1"/>
</dbReference>
<gene>
    <name evidence="1" type="ORF">MUN33_13700</name>
</gene>
<dbReference type="Gene3D" id="3.30.1240.10">
    <property type="match status" value="1"/>
</dbReference>
<dbReference type="Proteomes" id="UP001139207">
    <property type="component" value="Unassembled WGS sequence"/>
</dbReference>
<proteinExistence type="predicted"/>
<dbReference type="RefSeq" id="WP_244805453.1">
    <property type="nucleotide sequence ID" value="NZ_JALIEA010000017.1"/>
</dbReference>
<dbReference type="InterPro" id="IPR036412">
    <property type="entry name" value="HAD-like_sf"/>
</dbReference>
<keyword evidence="2" id="KW-1185">Reference proteome</keyword>
<dbReference type="GO" id="GO:0005829">
    <property type="term" value="C:cytosol"/>
    <property type="evidence" value="ECO:0007669"/>
    <property type="project" value="TreeGrafter"/>
</dbReference>
<dbReference type="InterPro" id="IPR006379">
    <property type="entry name" value="HAD-SF_hydro_IIB"/>
</dbReference>
<dbReference type="PANTHER" id="PTHR10000">
    <property type="entry name" value="PHOSPHOSERINE PHOSPHATASE"/>
    <property type="match status" value="1"/>
</dbReference>
<dbReference type="EMBL" id="JALIEA010000017">
    <property type="protein sequence ID" value="MCJ7859752.1"/>
    <property type="molecule type" value="Genomic_DNA"/>
</dbReference>
<evidence type="ECO:0000313" key="1">
    <source>
        <dbReference type="EMBL" id="MCJ7859752.1"/>
    </source>
</evidence>
<organism evidence="1 2">
    <name type="scientific">Corynebacterium kalidii</name>
    <dbReference type="NCBI Taxonomy" id="2931982"/>
    <lineage>
        <taxon>Bacteria</taxon>
        <taxon>Bacillati</taxon>
        <taxon>Actinomycetota</taxon>
        <taxon>Actinomycetes</taxon>
        <taxon>Mycobacteriales</taxon>
        <taxon>Corynebacteriaceae</taxon>
        <taxon>Corynebacterium</taxon>
    </lineage>
</organism>
<name>A0A9X2B0N6_9CORY</name>
<dbReference type="Pfam" id="PF08282">
    <property type="entry name" value="Hydrolase_3"/>
    <property type="match status" value="1"/>
</dbReference>
<dbReference type="InterPro" id="IPR023214">
    <property type="entry name" value="HAD_sf"/>
</dbReference>
<reference evidence="1" key="1">
    <citation type="submission" date="2022-04" db="EMBL/GenBank/DDBJ databases">
        <title>Corynebacterium kalidii LD5P10.</title>
        <authorList>
            <person name="Sun J.Q."/>
        </authorList>
    </citation>
    <scope>NUCLEOTIDE SEQUENCE</scope>
    <source>
        <strain evidence="1">LD5P10</strain>
    </source>
</reference>